<evidence type="ECO:0000313" key="2">
    <source>
        <dbReference type="EMBL" id="KAG2226880.1"/>
    </source>
</evidence>
<proteinExistence type="predicted"/>
<accession>A0A8H7VN82</accession>
<dbReference type="AlphaFoldDB" id="A0A8H7VN82"/>
<name>A0A8H7VN82_9FUNG</name>
<evidence type="ECO:0000313" key="3">
    <source>
        <dbReference type="Proteomes" id="UP000646827"/>
    </source>
</evidence>
<gene>
    <name evidence="2" type="ORF">INT45_010159</name>
</gene>
<organism evidence="2 3">
    <name type="scientific">Circinella minor</name>
    <dbReference type="NCBI Taxonomy" id="1195481"/>
    <lineage>
        <taxon>Eukaryota</taxon>
        <taxon>Fungi</taxon>
        <taxon>Fungi incertae sedis</taxon>
        <taxon>Mucoromycota</taxon>
        <taxon>Mucoromycotina</taxon>
        <taxon>Mucoromycetes</taxon>
        <taxon>Mucorales</taxon>
        <taxon>Lichtheimiaceae</taxon>
        <taxon>Circinella</taxon>
    </lineage>
</organism>
<evidence type="ECO:0000256" key="1">
    <source>
        <dbReference type="SAM" id="MobiDB-lite"/>
    </source>
</evidence>
<sequence length="120" mass="14131">MYTKYETAQYTEDENGGYVKHDQPPQKVFNALPKPYVLPTKLALIFDMEVIDGSQVYERYRTLSYSWNKFGDSEVDKTTGKETRDDKGEHKIIRPDGSRKNVKFEDIIQQIYQQFTTIQH</sequence>
<protein>
    <submittedName>
        <fullName evidence="2">Uncharacterized protein</fullName>
    </submittedName>
</protein>
<reference evidence="2 3" key="1">
    <citation type="submission" date="2020-12" db="EMBL/GenBank/DDBJ databases">
        <title>Metabolic potential, ecology and presence of endohyphal bacteria is reflected in genomic diversity of Mucoromycotina.</title>
        <authorList>
            <person name="Muszewska A."/>
            <person name="Okrasinska A."/>
            <person name="Steczkiewicz K."/>
            <person name="Drgas O."/>
            <person name="Orlowska M."/>
            <person name="Perlinska-Lenart U."/>
            <person name="Aleksandrzak-Piekarczyk T."/>
            <person name="Szatraj K."/>
            <person name="Zielenkiewicz U."/>
            <person name="Pilsyk S."/>
            <person name="Malc E."/>
            <person name="Mieczkowski P."/>
            <person name="Kruszewska J.S."/>
            <person name="Biernat P."/>
            <person name="Pawlowska J."/>
        </authorList>
    </citation>
    <scope>NUCLEOTIDE SEQUENCE [LARGE SCALE GENOMIC DNA]</scope>
    <source>
        <strain evidence="2 3">CBS 142.35</strain>
    </source>
</reference>
<comment type="caution">
    <text evidence="2">The sequence shown here is derived from an EMBL/GenBank/DDBJ whole genome shotgun (WGS) entry which is preliminary data.</text>
</comment>
<dbReference type="EMBL" id="JAEPRB010000012">
    <property type="protein sequence ID" value="KAG2226880.1"/>
    <property type="molecule type" value="Genomic_DNA"/>
</dbReference>
<dbReference type="Proteomes" id="UP000646827">
    <property type="component" value="Unassembled WGS sequence"/>
</dbReference>
<keyword evidence="3" id="KW-1185">Reference proteome</keyword>
<feature type="region of interest" description="Disordered" evidence="1">
    <location>
        <begin position="75"/>
        <end position="94"/>
    </location>
</feature>